<dbReference type="Proteomes" id="UP000494222">
    <property type="component" value="Unassembled WGS sequence"/>
</dbReference>
<dbReference type="InterPro" id="IPR036162">
    <property type="entry name" value="Resolvase-like_N_sf"/>
</dbReference>
<feature type="active site" description="O-(5'-phospho-DNA)-serine intermediate" evidence="6 7">
    <location>
        <position position="9"/>
    </location>
</feature>
<dbReference type="GO" id="GO:0015074">
    <property type="term" value="P:DNA integration"/>
    <property type="evidence" value="ECO:0007669"/>
    <property type="project" value="UniProtKB-KW"/>
</dbReference>
<gene>
    <name evidence="10" type="ORF">BLA24064_00615</name>
    <name evidence="9" type="ORF">F7R21_00490</name>
</gene>
<evidence type="ECO:0000256" key="3">
    <source>
        <dbReference type="ARBA" id="ARBA00023100"/>
    </source>
</evidence>
<evidence type="ECO:0000313" key="9">
    <source>
        <dbReference type="EMBL" id="KAB0644982.1"/>
    </source>
</evidence>
<evidence type="ECO:0000259" key="8">
    <source>
        <dbReference type="PROSITE" id="PS51736"/>
    </source>
</evidence>
<dbReference type="PROSITE" id="PS51736">
    <property type="entry name" value="RECOMBINASES_3"/>
    <property type="match status" value="1"/>
</dbReference>
<evidence type="ECO:0000313" key="11">
    <source>
        <dbReference type="Proteomes" id="UP000430232"/>
    </source>
</evidence>
<keyword evidence="5" id="KW-0233">DNA recombination</keyword>
<evidence type="ECO:0000256" key="2">
    <source>
        <dbReference type="ARBA" id="ARBA00022908"/>
    </source>
</evidence>
<evidence type="ECO:0000256" key="4">
    <source>
        <dbReference type="ARBA" id="ARBA00023125"/>
    </source>
</evidence>
<accession>A0A6H9T2D7</accession>
<keyword evidence="2" id="KW-0229">DNA integration</keyword>
<dbReference type="PROSITE" id="PS00398">
    <property type="entry name" value="RECOMBINASES_2"/>
    <property type="match status" value="1"/>
</dbReference>
<organism evidence="9 11">
    <name type="scientific">Burkholderia latens</name>
    <dbReference type="NCBI Taxonomy" id="488446"/>
    <lineage>
        <taxon>Bacteria</taxon>
        <taxon>Pseudomonadati</taxon>
        <taxon>Pseudomonadota</taxon>
        <taxon>Betaproteobacteria</taxon>
        <taxon>Burkholderiales</taxon>
        <taxon>Burkholderiaceae</taxon>
        <taxon>Burkholderia</taxon>
        <taxon>Burkholderia cepacia complex</taxon>
    </lineage>
</organism>
<dbReference type="InterPro" id="IPR006118">
    <property type="entry name" value="Recombinase_CS"/>
</dbReference>
<dbReference type="Pfam" id="PF00239">
    <property type="entry name" value="Resolvase"/>
    <property type="match status" value="1"/>
</dbReference>
<dbReference type="AlphaFoldDB" id="A0A6H9T2D7"/>
<dbReference type="Proteomes" id="UP000430232">
    <property type="component" value="Unassembled WGS sequence"/>
</dbReference>
<dbReference type="GeneID" id="99787889"/>
<dbReference type="SUPFAM" id="SSF53041">
    <property type="entry name" value="Resolvase-like"/>
    <property type="match status" value="1"/>
</dbReference>
<feature type="domain" description="Resolvase/invertase-type recombinase catalytic" evidence="8">
    <location>
        <begin position="1"/>
        <end position="135"/>
    </location>
</feature>
<dbReference type="CDD" id="cd03768">
    <property type="entry name" value="SR_ResInv"/>
    <property type="match status" value="1"/>
</dbReference>
<evidence type="ECO:0000313" key="12">
    <source>
        <dbReference type="Proteomes" id="UP000494222"/>
    </source>
</evidence>
<dbReference type="FunFam" id="3.40.50.1390:FF:000001">
    <property type="entry name" value="DNA recombinase"/>
    <property type="match status" value="1"/>
</dbReference>
<keyword evidence="11" id="KW-1185">Reference proteome</keyword>
<dbReference type="Gene3D" id="3.40.50.1390">
    <property type="entry name" value="Resolvase, N-terminal catalytic domain"/>
    <property type="match status" value="1"/>
</dbReference>
<evidence type="ECO:0000313" key="10">
    <source>
        <dbReference type="EMBL" id="VWB16730.1"/>
    </source>
</evidence>
<dbReference type="PANTHER" id="PTHR30461:SF2">
    <property type="entry name" value="SERINE RECOMBINASE PINE-RELATED"/>
    <property type="match status" value="1"/>
</dbReference>
<dbReference type="InterPro" id="IPR050639">
    <property type="entry name" value="SSR_resolvase"/>
</dbReference>
<evidence type="ECO:0000256" key="6">
    <source>
        <dbReference type="PIRSR" id="PIRSR606118-50"/>
    </source>
</evidence>
<dbReference type="OrthoDB" id="8585334at2"/>
<dbReference type="SMART" id="SM00857">
    <property type="entry name" value="Resolvase"/>
    <property type="match status" value="1"/>
</dbReference>
<comment type="similarity">
    <text evidence="1">Belongs to the site-specific recombinase resolvase family.</text>
</comment>
<reference evidence="10 12" key="2">
    <citation type="submission" date="2019-09" db="EMBL/GenBank/DDBJ databases">
        <authorList>
            <person name="Depoorter E."/>
        </authorList>
    </citation>
    <scope>NUCLEOTIDE SEQUENCE [LARGE SCALE GENOMIC DNA]</scope>
    <source>
        <strain evidence="10">LMG 24064</strain>
    </source>
</reference>
<name>A0A6H9T2D7_9BURK</name>
<evidence type="ECO:0000256" key="1">
    <source>
        <dbReference type="ARBA" id="ARBA00009913"/>
    </source>
</evidence>
<dbReference type="GO" id="GO:0000150">
    <property type="term" value="F:DNA strand exchange activity"/>
    <property type="evidence" value="ECO:0007669"/>
    <property type="project" value="UniProtKB-KW"/>
</dbReference>
<evidence type="ECO:0000256" key="7">
    <source>
        <dbReference type="PROSITE-ProRule" id="PRU10137"/>
    </source>
</evidence>
<proteinExistence type="inferred from homology"/>
<dbReference type="EMBL" id="VZOJ01000001">
    <property type="protein sequence ID" value="KAB0644982.1"/>
    <property type="molecule type" value="Genomic_DNA"/>
</dbReference>
<dbReference type="InterPro" id="IPR006119">
    <property type="entry name" value="Resolv_N"/>
</dbReference>
<reference evidence="9 11" key="1">
    <citation type="submission" date="2019-09" db="EMBL/GenBank/DDBJ databases">
        <title>Draft genome sequences of 48 bacterial type strains from the CCUG.</title>
        <authorList>
            <person name="Tunovic T."/>
            <person name="Pineiro-Iglesias B."/>
            <person name="Unosson C."/>
            <person name="Inganas E."/>
            <person name="Ohlen M."/>
            <person name="Cardew S."/>
            <person name="Jensie-Markopoulos S."/>
            <person name="Salva-Serra F."/>
            <person name="Jaen-Luchoro D."/>
            <person name="Karlsson R."/>
            <person name="Svensson-Stadler L."/>
            <person name="Chun J."/>
            <person name="Moore E."/>
        </authorList>
    </citation>
    <scope>NUCLEOTIDE SEQUENCE [LARGE SCALE GENOMIC DNA]</scope>
    <source>
        <strain evidence="9 11">CCUG 54555</strain>
    </source>
</reference>
<sequence length="196" mass="21365">MKIGYARVSTDEQNLALQEDALFRAGCEVLYSDQGVSGAEFSRPGLNEAMAALSSGDTLVVWRLDRLGRSLAKLIELISHLGKQDVGFVSLTESIDTSSAGGVLMFHMMAALSEFERRLISERTRAGMHAAREHGKRLGRKPLLSRAQCRQAAALLKTRPVSDVARKFNVHPRTLKRALSGETQSLQASEGAANKD</sequence>
<evidence type="ECO:0000256" key="5">
    <source>
        <dbReference type="ARBA" id="ARBA00023172"/>
    </source>
</evidence>
<dbReference type="RefSeq" id="WP_151062500.1">
    <property type="nucleotide sequence ID" value="NZ_CABVPL010000003.1"/>
</dbReference>
<dbReference type="GO" id="GO:0003677">
    <property type="term" value="F:DNA binding"/>
    <property type="evidence" value="ECO:0007669"/>
    <property type="project" value="UniProtKB-KW"/>
</dbReference>
<dbReference type="PROSITE" id="PS00397">
    <property type="entry name" value="RECOMBINASES_1"/>
    <property type="match status" value="1"/>
</dbReference>
<keyword evidence="3" id="KW-0230">DNA invertase</keyword>
<dbReference type="EMBL" id="CABVPL010000003">
    <property type="protein sequence ID" value="VWB16730.1"/>
    <property type="molecule type" value="Genomic_DNA"/>
</dbReference>
<protein>
    <submittedName>
        <fullName evidence="9 10">Recombinase</fullName>
    </submittedName>
</protein>
<dbReference type="PANTHER" id="PTHR30461">
    <property type="entry name" value="DNA-INVERTASE FROM LAMBDOID PROPHAGE"/>
    <property type="match status" value="1"/>
</dbReference>
<keyword evidence="4" id="KW-0238">DNA-binding</keyword>